<accession>A0A1A8TNZ3</accession>
<sequence length="136" mass="15217">MNELQAQVLDQFECLIEHMKAVGYDDLVLDYQAPTELLADEGWVLPVIAFNADFLWATQLSQLISQTRDSFNTLNLSWCVTAHYIERGSMSWRLSISGPAYDNAQAFCNALRSDLSQLIADLGGSQSESFQYAEAV</sequence>
<evidence type="ECO:0000313" key="1">
    <source>
        <dbReference type="EMBL" id="SBS35890.1"/>
    </source>
</evidence>
<name>A0A1A8TNZ3_9GAMM</name>
<dbReference type="AlphaFoldDB" id="A0A1A8TNZ3"/>
<evidence type="ECO:0000313" key="2">
    <source>
        <dbReference type="Proteomes" id="UP000092627"/>
    </source>
</evidence>
<dbReference type="EMBL" id="FLOC01000025">
    <property type="protein sequence ID" value="SBS35890.1"/>
    <property type="molecule type" value="Genomic_DNA"/>
</dbReference>
<gene>
    <name evidence="1" type="ORF">MAQ5080_03301</name>
</gene>
<dbReference type="Proteomes" id="UP000092627">
    <property type="component" value="Unassembled WGS sequence"/>
</dbReference>
<keyword evidence="2" id="KW-1185">Reference proteome</keyword>
<dbReference type="RefSeq" id="WP_067213329.1">
    <property type="nucleotide sequence ID" value="NZ_FLOC01000025.1"/>
</dbReference>
<organism evidence="1 2">
    <name type="scientific">Marinomonas aquimarina</name>
    <dbReference type="NCBI Taxonomy" id="295068"/>
    <lineage>
        <taxon>Bacteria</taxon>
        <taxon>Pseudomonadati</taxon>
        <taxon>Pseudomonadota</taxon>
        <taxon>Gammaproteobacteria</taxon>
        <taxon>Oceanospirillales</taxon>
        <taxon>Oceanospirillaceae</taxon>
        <taxon>Marinomonas</taxon>
    </lineage>
</organism>
<reference evidence="1 2" key="1">
    <citation type="submission" date="2016-06" db="EMBL/GenBank/DDBJ databases">
        <authorList>
            <person name="Kjaerup R.B."/>
            <person name="Dalgaard T.S."/>
            <person name="Juul-Madsen H.R."/>
        </authorList>
    </citation>
    <scope>NUCLEOTIDE SEQUENCE [LARGE SCALE GENOMIC DNA]</scope>
    <source>
        <strain evidence="1 2">CECT 5080</strain>
    </source>
</reference>
<proteinExistence type="predicted"/>
<protein>
    <submittedName>
        <fullName evidence="1">Uncharacterized protein</fullName>
    </submittedName>
</protein>